<organism evidence="8">
    <name type="scientific">Chlorobaculum parvum</name>
    <dbReference type="NCBI Taxonomy" id="274539"/>
    <lineage>
        <taxon>Bacteria</taxon>
        <taxon>Pseudomonadati</taxon>
        <taxon>Chlorobiota</taxon>
        <taxon>Chlorobiia</taxon>
        <taxon>Chlorobiales</taxon>
        <taxon>Chlorobiaceae</taxon>
        <taxon>Chlorobaculum</taxon>
    </lineage>
</organism>
<gene>
    <name evidence="8" type="ORF">ENL07_11820</name>
</gene>
<dbReference type="GO" id="GO:0005886">
    <property type="term" value="C:plasma membrane"/>
    <property type="evidence" value="ECO:0007669"/>
    <property type="project" value="UniProtKB-SubCell"/>
</dbReference>
<evidence type="ECO:0000256" key="4">
    <source>
        <dbReference type="ARBA" id="ARBA00022989"/>
    </source>
</evidence>
<keyword evidence="5 6" id="KW-0472">Membrane</keyword>
<feature type="transmembrane region" description="Helical" evidence="6">
    <location>
        <begin position="468"/>
        <end position="486"/>
    </location>
</feature>
<accession>A0A7C5DGY4</accession>
<evidence type="ECO:0000313" key="8">
    <source>
        <dbReference type="EMBL" id="HHE33268.1"/>
    </source>
</evidence>
<dbReference type="PANTHER" id="PTHR33406">
    <property type="entry name" value="MEMBRANE PROTEIN MJ1562-RELATED"/>
    <property type="match status" value="1"/>
</dbReference>
<feature type="domain" description="SSD" evidence="7">
    <location>
        <begin position="781"/>
        <end position="892"/>
    </location>
</feature>
<dbReference type="Pfam" id="PF03176">
    <property type="entry name" value="MMPL"/>
    <property type="match status" value="2"/>
</dbReference>
<dbReference type="InterPro" id="IPR050545">
    <property type="entry name" value="Mycobact_MmpL"/>
</dbReference>
<evidence type="ECO:0000256" key="5">
    <source>
        <dbReference type="ARBA" id="ARBA00023136"/>
    </source>
</evidence>
<feature type="transmembrane region" description="Helical" evidence="6">
    <location>
        <begin position="799"/>
        <end position="817"/>
    </location>
</feature>
<keyword evidence="2" id="KW-1003">Cell membrane</keyword>
<dbReference type="PROSITE" id="PS50156">
    <property type="entry name" value="SSD"/>
    <property type="match status" value="2"/>
</dbReference>
<evidence type="ECO:0000256" key="2">
    <source>
        <dbReference type="ARBA" id="ARBA00022475"/>
    </source>
</evidence>
<feature type="transmembrane region" description="Helical" evidence="6">
    <location>
        <begin position="773"/>
        <end position="793"/>
    </location>
</feature>
<evidence type="ECO:0000259" key="7">
    <source>
        <dbReference type="PROSITE" id="PS50156"/>
    </source>
</evidence>
<protein>
    <submittedName>
        <fullName evidence="8">Multidrug RND transporter</fullName>
    </submittedName>
</protein>
<comment type="caution">
    <text evidence="8">The sequence shown here is derived from an EMBL/GenBank/DDBJ whole genome shotgun (WGS) entry which is preliminary data.</text>
</comment>
<keyword evidence="3 6" id="KW-0812">Transmembrane</keyword>
<feature type="transmembrane region" description="Helical" evidence="6">
    <location>
        <begin position="283"/>
        <end position="302"/>
    </location>
</feature>
<feature type="domain" description="SSD" evidence="7">
    <location>
        <begin position="305"/>
        <end position="434"/>
    </location>
</feature>
<dbReference type="Proteomes" id="UP000886058">
    <property type="component" value="Unassembled WGS sequence"/>
</dbReference>
<sequence>MSRSRLDSVADLIVRRPWWLLAAAVVLTAVLGSFAMQLRTTMRWIDLLPADHAQTRSFETITREFTTASSITVVVQGDPARIRSYADDLAPLLREIRDPVSGARVVKRVDYKKDTRFISQHALMLADTDYLAHVWPVFSDPSLGPFLVNLNDALETEYLSGGNALSGRQKQERTLALLDGLQAWLASLHDAFESGAVNRRAVSASIDRLLCGEPYFISYDRRALILNVIPEFGASEVEKAIRGVNAVETRVNTLLQRYPGLSAGLAGPMTLNRDKVLLARENLNRTTLISFAGVLLLLAFAFRSWLLPLLAVATLGAGILWAMGAASLLVGKLNLMTSVMGVILVGLGIDFSIHLIHAYRKSRIQGLDCRAAIRSLFVHNMRGIVTGALTTSAAFLALMTSESRGMNELGLVTAAGLLAVLAATLLLLPALLVVTDGVLKKGYEAAARRKSSSGFSGRLAELFAKHRAVSLGVAAALCLLFGIRAFQITFDRNSFNLEPRQLTSVKLQETVARKFDLSMDYALVLSRSPREERAVADKASGRPTVAMVDGVHQYAPAPQEQMARRVYLDKVGNSLRQAGGASAPEPRQIIDQLRRLEQNIIEIQDMAFLEGRRRVDRKCAEIAGDPEKMQSPSLIGETIALAERRGNAGAAVLSAYEKVFNPLFRERACAASSSEPIDYQMLPESLKKRYANQQGDRFLLTVFPEKSVWKDLDFLKRFSAETRTLAPDVTGLPLVFDILVSVMMRDASIAFLLALAVVYLLLWIDFRNPVHALIALVPLVVGLIWMIGIMQIAGLQLTIINVMAFTLVAGIGIDDGVHIVHRWRSEGKGRIRQVFDTAGLAVLLTTLTTMTAFGALMFSTWPTFVSLGSALFIGSASTWLATFLVMPTLLAIADRWRK</sequence>
<dbReference type="InterPro" id="IPR000731">
    <property type="entry name" value="SSD"/>
</dbReference>
<feature type="transmembrane region" description="Helical" evidence="6">
    <location>
        <begin position="309"/>
        <end position="329"/>
    </location>
</feature>
<dbReference type="SUPFAM" id="SSF82866">
    <property type="entry name" value="Multidrug efflux transporter AcrB transmembrane domain"/>
    <property type="match status" value="2"/>
</dbReference>
<feature type="transmembrane region" description="Helical" evidence="6">
    <location>
        <begin position="870"/>
        <end position="893"/>
    </location>
</feature>
<keyword evidence="4 6" id="KW-1133">Transmembrane helix</keyword>
<evidence type="ECO:0000256" key="3">
    <source>
        <dbReference type="ARBA" id="ARBA00022692"/>
    </source>
</evidence>
<feature type="transmembrane region" description="Helical" evidence="6">
    <location>
        <begin position="377"/>
        <end position="399"/>
    </location>
</feature>
<dbReference type="PANTHER" id="PTHR33406:SF13">
    <property type="entry name" value="MEMBRANE PROTEIN YDFJ"/>
    <property type="match status" value="1"/>
</dbReference>
<dbReference type="AlphaFoldDB" id="A0A7C5DGY4"/>
<comment type="subcellular location">
    <subcellularLocation>
        <location evidence="1">Cell membrane</location>
        <topology evidence="1">Multi-pass membrane protein</topology>
    </subcellularLocation>
</comment>
<feature type="transmembrane region" description="Helical" evidence="6">
    <location>
        <begin position="411"/>
        <end position="434"/>
    </location>
</feature>
<dbReference type="EMBL" id="DRSQ01000250">
    <property type="protein sequence ID" value="HHE33268.1"/>
    <property type="molecule type" value="Genomic_DNA"/>
</dbReference>
<feature type="transmembrane region" description="Helical" evidence="6">
    <location>
        <begin position="335"/>
        <end position="356"/>
    </location>
</feature>
<proteinExistence type="predicted"/>
<feature type="transmembrane region" description="Helical" evidence="6">
    <location>
        <begin position="747"/>
        <end position="766"/>
    </location>
</feature>
<evidence type="ECO:0000256" key="1">
    <source>
        <dbReference type="ARBA" id="ARBA00004651"/>
    </source>
</evidence>
<evidence type="ECO:0000256" key="6">
    <source>
        <dbReference type="SAM" id="Phobius"/>
    </source>
</evidence>
<name>A0A7C5DGY4_9CHLB</name>
<reference evidence="8" key="1">
    <citation type="journal article" date="2020" name="mSystems">
        <title>Genome- and Community-Level Interaction Insights into Carbon Utilization and Element Cycling Functions of Hydrothermarchaeota in Hydrothermal Sediment.</title>
        <authorList>
            <person name="Zhou Z."/>
            <person name="Liu Y."/>
            <person name="Xu W."/>
            <person name="Pan J."/>
            <person name="Luo Z.H."/>
            <person name="Li M."/>
        </authorList>
    </citation>
    <scope>NUCLEOTIDE SEQUENCE [LARGE SCALE GENOMIC DNA]</scope>
    <source>
        <strain evidence="8">HyVt-633</strain>
    </source>
</reference>
<dbReference type="InterPro" id="IPR004869">
    <property type="entry name" value="MMPL_dom"/>
</dbReference>
<feature type="transmembrane region" description="Helical" evidence="6">
    <location>
        <begin position="838"/>
        <end position="858"/>
    </location>
</feature>
<dbReference type="Gene3D" id="1.20.1640.10">
    <property type="entry name" value="Multidrug efflux transporter AcrB transmembrane domain"/>
    <property type="match status" value="2"/>
</dbReference>